<keyword evidence="2" id="KW-1185">Reference proteome</keyword>
<organism evidence="1 2">
    <name type="scientific">Mycena metata</name>
    <dbReference type="NCBI Taxonomy" id="1033252"/>
    <lineage>
        <taxon>Eukaryota</taxon>
        <taxon>Fungi</taxon>
        <taxon>Dikarya</taxon>
        <taxon>Basidiomycota</taxon>
        <taxon>Agaricomycotina</taxon>
        <taxon>Agaricomycetes</taxon>
        <taxon>Agaricomycetidae</taxon>
        <taxon>Agaricales</taxon>
        <taxon>Marasmiineae</taxon>
        <taxon>Mycenaceae</taxon>
        <taxon>Mycena</taxon>
    </lineage>
</organism>
<comment type="caution">
    <text evidence="1">The sequence shown here is derived from an EMBL/GenBank/DDBJ whole genome shotgun (WGS) entry which is preliminary data.</text>
</comment>
<reference evidence="1" key="1">
    <citation type="submission" date="2023-03" db="EMBL/GenBank/DDBJ databases">
        <title>Massive genome expansion in bonnet fungi (Mycena s.s.) driven by repeated elements and novel gene families across ecological guilds.</title>
        <authorList>
            <consortium name="Lawrence Berkeley National Laboratory"/>
            <person name="Harder C.B."/>
            <person name="Miyauchi S."/>
            <person name="Viragh M."/>
            <person name="Kuo A."/>
            <person name="Thoen E."/>
            <person name="Andreopoulos B."/>
            <person name="Lu D."/>
            <person name="Skrede I."/>
            <person name="Drula E."/>
            <person name="Henrissat B."/>
            <person name="Morin E."/>
            <person name="Kohler A."/>
            <person name="Barry K."/>
            <person name="LaButti K."/>
            <person name="Morin E."/>
            <person name="Salamov A."/>
            <person name="Lipzen A."/>
            <person name="Mereny Z."/>
            <person name="Hegedus B."/>
            <person name="Baldrian P."/>
            <person name="Stursova M."/>
            <person name="Weitz H."/>
            <person name="Taylor A."/>
            <person name="Grigoriev I.V."/>
            <person name="Nagy L.G."/>
            <person name="Martin F."/>
            <person name="Kauserud H."/>
        </authorList>
    </citation>
    <scope>NUCLEOTIDE SEQUENCE</scope>
    <source>
        <strain evidence="1">CBHHK182m</strain>
    </source>
</reference>
<evidence type="ECO:0008006" key="3">
    <source>
        <dbReference type="Google" id="ProtNLM"/>
    </source>
</evidence>
<evidence type="ECO:0000313" key="1">
    <source>
        <dbReference type="EMBL" id="KAJ7757535.1"/>
    </source>
</evidence>
<gene>
    <name evidence="1" type="ORF">B0H16DRAFT_1457701</name>
</gene>
<dbReference type="AlphaFoldDB" id="A0AAD7J5F5"/>
<proteinExistence type="predicted"/>
<sequence>MTLPMLPPELQREIFEIAIRFSLHDAAVKVNFSLVARHVQSWVDQEFYKSVIIHSSGSAEKFIQLANLKPAGFFAIVRTLVMSNFPGGLPESQIIRLLSICTGVQYLAFWRRYFPRPNPVINQLPLRRLFMPLSNIQNIIDAAIPPRCLSGVTHLNMSFLDPVDVSDLEILARLPCLTHVALHVSAVLPPHASVVIASCPALQALVIIFESTDLIRDEITQVYSFDPRIVLLNHPTPSVVSSLPSARFGLDEVWAFADHIIAQRIPRD</sequence>
<dbReference type="Proteomes" id="UP001215598">
    <property type="component" value="Unassembled WGS sequence"/>
</dbReference>
<name>A0AAD7J5F5_9AGAR</name>
<protein>
    <recommendedName>
        <fullName evidence="3">F-box domain-containing protein</fullName>
    </recommendedName>
</protein>
<accession>A0AAD7J5F5</accession>
<dbReference type="EMBL" id="JARKIB010000044">
    <property type="protein sequence ID" value="KAJ7757535.1"/>
    <property type="molecule type" value="Genomic_DNA"/>
</dbReference>
<evidence type="ECO:0000313" key="2">
    <source>
        <dbReference type="Proteomes" id="UP001215598"/>
    </source>
</evidence>